<dbReference type="Gene3D" id="1.10.443.10">
    <property type="entry name" value="Intergrase catalytic core"/>
    <property type="match status" value="1"/>
</dbReference>
<evidence type="ECO:0000256" key="4">
    <source>
        <dbReference type="SAM" id="Coils"/>
    </source>
</evidence>
<name>A0A2U3KNU2_9BACT</name>
<evidence type="ECO:0000313" key="7">
    <source>
        <dbReference type="Proteomes" id="UP000238701"/>
    </source>
</evidence>
<dbReference type="InterPro" id="IPR010998">
    <property type="entry name" value="Integrase_recombinase_N"/>
</dbReference>
<dbReference type="InterPro" id="IPR002104">
    <property type="entry name" value="Integrase_catalytic"/>
</dbReference>
<proteinExistence type="inferred from homology"/>
<dbReference type="InterPro" id="IPR013762">
    <property type="entry name" value="Integrase-like_cat_sf"/>
</dbReference>
<comment type="similarity">
    <text evidence="1">Belongs to the 'phage' integrase family.</text>
</comment>
<keyword evidence="4" id="KW-0175">Coiled coil</keyword>
<evidence type="ECO:0000256" key="3">
    <source>
        <dbReference type="ARBA" id="ARBA00023172"/>
    </source>
</evidence>
<gene>
    <name evidence="6" type="ORF">SBA1_350044</name>
</gene>
<dbReference type="InterPro" id="IPR050090">
    <property type="entry name" value="Tyrosine_recombinase_XerCD"/>
</dbReference>
<dbReference type="PANTHER" id="PTHR30349">
    <property type="entry name" value="PHAGE INTEGRASE-RELATED"/>
    <property type="match status" value="1"/>
</dbReference>
<evidence type="ECO:0000259" key="5">
    <source>
        <dbReference type="PROSITE" id="PS51898"/>
    </source>
</evidence>
<sequence>MTFTIFRRHNRETCDSRNRYDPRCGCPLHVQFVWKNGDAVFEGKKLTYQNKWSLETRSWSEAQGKAKDLEKRLKDFADGKVSHKGISVEDAVKEWWALREQNKLNNVKAKLMGQKLIDWCEANGVLMLAALTTGRVMKWRLTLPFRTGDSSSLKVHWSVINGFFNWCEGMGYVDKSPAPDPKQFPQFAITYDKPEVVPPTKKQIEKVLATATGRVKLLAQLMRETGMALVDAQKFDPANLEDGTLIRSNRTKTTERYRVRIPSSLAKQLDALGSPAFPGTYREWRERLYKVFREAGVEMTPHGFRHFRISAWLAQGVSVADVSKWVGTSEKEIRKTYEHWIKEAEDRLDEVQKQAWLAQGLDENGNQSKQELQ</sequence>
<evidence type="ECO:0000313" key="6">
    <source>
        <dbReference type="EMBL" id="SPF41326.1"/>
    </source>
</evidence>
<feature type="domain" description="Tyr recombinase" evidence="5">
    <location>
        <begin position="192"/>
        <end position="353"/>
    </location>
</feature>
<protein>
    <recommendedName>
        <fullName evidence="5">Tyr recombinase domain-containing protein</fullName>
    </recommendedName>
</protein>
<dbReference type="PROSITE" id="PS51898">
    <property type="entry name" value="TYR_RECOMBINASE"/>
    <property type="match status" value="1"/>
</dbReference>
<dbReference type="PANTHER" id="PTHR30349:SF41">
    <property type="entry name" value="INTEGRASE_RECOMBINASE PROTEIN MJ0367-RELATED"/>
    <property type="match status" value="1"/>
</dbReference>
<feature type="coiled-coil region" evidence="4">
    <location>
        <begin position="334"/>
        <end position="361"/>
    </location>
</feature>
<dbReference type="OrthoDB" id="1863109at2"/>
<dbReference type="GO" id="GO:0015074">
    <property type="term" value="P:DNA integration"/>
    <property type="evidence" value="ECO:0007669"/>
    <property type="project" value="InterPro"/>
</dbReference>
<evidence type="ECO:0000256" key="2">
    <source>
        <dbReference type="ARBA" id="ARBA00023125"/>
    </source>
</evidence>
<dbReference type="Gene3D" id="1.10.150.130">
    <property type="match status" value="1"/>
</dbReference>
<dbReference type="EMBL" id="OMOD01000128">
    <property type="protein sequence ID" value="SPF41326.1"/>
    <property type="molecule type" value="Genomic_DNA"/>
</dbReference>
<dbReference type="SUPFAM" id="SSF56349">
    <property type="entry name" value="DNA breaking-rejoining enzymes"/>
    <property type="match status" value="1"/>
</dbReference>
<accession>A0A2U3KNU2</accession>
<keyword evidence="2" id="KW-0238">DNA-binding</keyword>
<evidence type="ECO:0000256" key="1">
    <source>
        <dbReference type="ARBA" id="ARBA00008857"/>
    </source>
</evidence>
<keyword evidence="3" id="KW-0233">DNA recombination</keyword>
<dbReference type="Proteomes" id="UP000238701">
    <property type="component" value="Unassembled WGS sequence"/>
</dbReference>
<dbReference type="InterPro" id="IPR011010">
    <property type="entry name" value="DNA_brk_join_enz"/>
</dbReference>
<reference evidence="7" key="1">
    <citation type="submission" date="2018-02" db="EMBL/GenBank/DDBJ databases">
        <authorList>
            <person name="Hausmann B."/>
        </authorList>
    </citation>
    <scope>NUCLEOTIDE SEQUENCE [LARGE SCALE GENOMIC DNA]</scope>
    <source>
        <strain evidence="7">Peat soil MAG SbA1</strain>
    </source>
</reference>
<organism evidence="6 7">
    <name type="scientific">Candidatus Sulfotelmatobacter kueseliae</name>
    <dbReference type="NCBI Taxonomy" id="2042962"/>
    <lineage>
        <taxon>Bacteria</taxon>
        <taxon>Pseudomonadati</taxon>
        <taxon>Acidobacteriota</taxon>
        <taxon>Terriglobia</taxon>
        <taxon>Terriglobales</taxon>
        <taxon>Candidatus Korobacteraceae</taxon>
        <taxon>Candidatus Sulfotelmatobacter</taxon>
    </lineage>
</organism>
<dbReference type="GO" id="GO:0003677">
    <property type="term" value="F:DNA binding"/>
    <property type="evidence" value="ECO:0007669"/>
    <property type="project" value="UniProtKB-KW"/>
</dbReference>
<dbReference type="AlphaFoldDB" id="A0A2U3KNU2"/>
<dbReference type="GO" id="GO:0006310">
    <property type="term" value="P:DNA recombination"/>
    <property type="evidence" value="ECO:0007669"/>
    <property type="project" value="UniProtKB-KW"/>
</dbReference>